<gene>
    <name evidence="1" type="ORF">I302_02281</name>
    <name evidence="2" type="ORF">I302_103580</name>
</gene>
<evidence type="ECO:0000313" key="3">
    <source>
        <dbReference type="Proteomes" id="UP000092730"/>
    </source>
</evidence>
<dbReference type="KEGG" id="kbi:30206680"/>
<name>A0A1B9G8U8_9TREE</name>
<evidence type="ECO:0000313" key="2">
    <source>
        <dbReference type="EMBL" id="WVW81585.1"/>
    </source>
</evidence>
<dbReference type="Proteomes" id="UP000092730">
    <property type="component" value="Chromosome 2"/>
</dbReference>
<reference evidence="2" key="4">
    <citation type="submission" date="2024-02" db="EMBL/GenBank/DDBJ databases">
        <title>Comparative genomics of Cryptococcus and Kwoniella reveals pathogenesis evolution and contrasting modes of karyotype evolution via chromosome fusion or intercentromeric recombination.</title>
        <authorList>
            <person name="Coelho M.A."/>
            <person name="David-Palma M."/>
            <person name="Shea T."/>
            <person name="Bowers K."/>
            <person name="McGinley-Smith S."/>
            <person name="Mohammad A.W."/>
            <person name="Gnirke A."/>
            <person name="Yurkov A.M."/>
            <person name="Nowrousian M."/>
            <person name="Sun S."/>
            <person name="Cuomo C.A."/>
            <person name="Heitman J."/>
        </authorList>
    </citation>
    <scope>NUCLEOTIDE SEQUENCE</scope>
    <source>
        <strain evidence="2">CBS 10118</strain>
    </source>
</reference>
<organism evidence="1">
    <name type="scientific">Kwoniella bestiolae CBS 10118</name>
    <dbReference type="NCBI Taxonomy" id="1296100"/>
    <lineage>
        <taxon>Eukaryota</taxon>
        <taxon>Fungi</taxon>
        <taxon>Dikarya</taxon>
        <taxon>Basidiomycota</taxon>
        <taxon>Agaricomycotina</taxon>
        <taxon>Tremellomycetes</taxon>
        <taxon>Tremellales</taxon>
        <taxon>Cryptococcaceae</taxon>
        <taxon>Kwoniella</taxon>
    </lineage>
</organism>
<proteinExistence type="predicted"/>
<dbReference type="GeneID" id="30206680"/>
<reference evidence="1" key="1">
    <citation type="submission" date="2013-07" db="EMBL/GenBank/DDBJ databases">
        <title>The Genome Sequence of Cryptococcus bestiolae CBS10118.</title>
        <authorList>
            <consortium name="The Broad Institute Genome Sequencing Platform"/>
            <person name="Cuomo C."/>
            <person name="Litvintseva A."/>
            <person name="Chen Y."/>
            <person name="Heitman J."/>
            <person name="Sun S."/>
            <person name="Springer D."/>
            <person name="Dromer F."/>
            <person name="Young S.K."/>
            <person name="Zeng Q."/>
            <person name="Gargeya S."/>
            <person name="Fitzgerald M."/>
            <person name="Abouelleil A."/>
            <person name="Alvarado L."/>
            <person name="Berlin A.M."/>
            <person name="Chapman S.B."/>
            <person name="Dewar J."/>
            <person name="Goldberg J."/>
            <person name="Griggs A."/>
            <person name="Gujja S."/>
            <person name="Hansen M."/>
            <person name="Howarth C."/>
            <person name="Imamovic A."/>
            <person name="Larimer J."/>
            <person name="McCowan C."/>
            <person name="Murphy C."/>
            <person name="Pearson M."/>
            <person name="Priest M."/>
            <person name="Roberts A."/>
            <person name="Saif S."/>
            <person name="Shea T."/>
            <person name="Sykes S."/>
            <person name="Wortman J."/>
            <person name="Nusbaum C."/>
            <person name="Birren B."/>
        </authorList>
    </citation>
    <scope>NUCLEOTIDE SEQUENCE [LARGE SCALE GENOMIC DNA]</scope>
    <source>
        <strain evidence="1">CBS 10118</strain>
    </source>
</reference>
<protein>
    <submittedName>
        <fullName evidence="1">Uncharacterized protein</fullName>
    </submittedName>
</protein>
<accession>A0A1B9G8U8</accession>
<dbReference type="RefSeq" id="XP_019048509.1">
    <property type="nucleotide sequence ID" value="XM_019188947.1"/>
</dbReference>
<keyword evidence="3" id="KW-1185">Reference proteome</keyword>
<evidence type="ECO:0000313" key="1">
    <source>
        <dbReference type="EMBL" id="OCF27439.1"/>
    </source>
</evidence>
<dbReference type="EMBL" id="CP144542">
    <property type="protein sequence ID" value="WVW81585.1"/>
    <property type="molecule type" value="Genomic_DNA"/>
</dbReference>
<sequence length="214" mass="23811">MVIRRKGNHYKKHCQDVYGNSSEGLSIQLARLIGKEMTENDPESVVIDFDHSGGADTPQFFHDGQPVYPPMVVATLSKDKTSPNHRGVNYDTTFFVPVGGNAKNEYHTFTAPSTSIKRTEEEGVEPTQVALELQQFQSPWGAVQELRGTERSDVVSCNINALGQVEIWTVDPDDYASLQAEYDSSGEWHPLRCKIERFSKSAWKQGVTECDGAA</sequence>
<dbReference type="VEuPathDB" id="FungiDB:I302_02281"/>
<reference evidence="2" key="2">
    <citation type="submission" date="2013-07" db="EMBL/GenBank/DDBJ databases">
        <authorList>
            <consortium name="The Broad Institute Genome Sequencing Platform"/>
            <person name="Cuomo C."/>
            <person name="Litvintseva A."/>
            <person name="Chen Y."/>
            <person name="Heitman J."/>
            <person name="Sun S."/>
            <person name="Springer D."/>
            <person name="Dromer F."/>
            <person name="Young S.K."/>
            <person name="Zeng Q."/>
            <person name="Gargeya S."/>
            <person name="Fitzgerald M."/>
            <person name="Abouelleil A."/>
            <person name="Alvarado L."/>
            <person name="Berlin A.M."/>
            <person name="Chapman S.B."/>
            <person name="Dewar J."/>
            <person name="Goldberg J."/>
            <person name="Griggs A."/>
            <person name="Gujja S."/>
            <person name="Hansen M."/>
            <person name="Howarth C."/>
            <person name="Imamovic A."/>
            <person name="Larimer J."/>
            <person name="McCowan C."/>
            <person name="Murphy C."/>
            <person name="Pearson M."/>
            <person name="Priest M."/>
            <person name="Roberts A."/>
            <person name="Saif S."/>
            <person name="Shea T."/>
            <person name="Sykes S."/>
            <person name="Wortman J."/>
            <person name="Nusbaum C."/>
            <person name="Birren B."/>
        </authorList>
    </citation>
    <scope>NUCLEOTIDE SEQUENCE</scope>
    <source>
        <strain evidence="2">CBS 10118</strain>
    </source>
</reference>
<dbReference type="EMBL" id="KI894019">
    <property type="protein sequence ID" value="OCF27439.1"/>
    <property type="molecule type" value="Genomic_DNA"/>
</dbReference>
<dbReference type="AlphaFoldDB" id="A0A1B9G8U8"/>
<reference evidence="1" key="3">
    <citation type="submission" date="2014-01" db="EMBL/GenBank/DDBJ databases">
        <title>Evolution of pathogenesis and genome organization in the Tremellales.</title>
        <authorList>
            <person name="Cuomo C."/>
            <person name="Litvintseva A."/>
            <person name="Heitman J."/>
            <person name="Chen Y."/>
            <person name="Sun S."/>
            <person name="Springer D."/>
            <person name="Dromer F."/>
            <person name="Young S."/>
            <person name="Zeng Q."/>
            <person name="Chapman S."/>
            <person name="Gujja S."/>
            <person name="Saif S."/>
            <person name="Birren B."/>
        </authorList>
    </citation>
    <scope>NUCLEOTIDE SEQUENCE</scope>
    <source>
        <strain evidence="1">CBS 10118</strain>
    </source>
</reference>